<dbReference type="EC" id="2.2.1.2" evidence="4"/>
<sequence>MNLLNIYKIEYYYTYQYNFVKKSMKFFIDTANLNQIKEMQELGIIDGVTTNPSLLAKEGAEPIEQLKKICTIVDGPVSGEVIGLSTEKMVTEARELAKIASNIVVKIPFTKEGIKAVKILEAEGIQTNITLVFSQNQVLIAAKAGASFISPFIGRLMDNGQDEINMLRESMEILDAYNFKSELIVASIRNSRHVIEAAKMGAHIATIPFSVLEKMFKHPNTDLGLEAFLKDWEKLQNELKK</sequence>
<evidence type="ECO:0000313" key="10">
    <source>
        <dbReference type="EMBL" id="KKL91660.1"/>
    </source>
</evidence>
<evidence type="ECO:0000256" key="1">
    <source>
        <dbReference type="ARBA" id="ARBA00004496"/>
    </source>
</evidence>
<dbReference type="GO" id="GO:0006098">
    <property type="term" value="P:pentose-phosphate shunt"/>
    <property type="evidence" value="ECO:0007669"/>
    <property type="project" value="UniProtKB-UniPathway"/>
</dbReference>
<dbReference type="InterPro" id="IPR018225">
    <property type="entry name" value="Transaldolase_AS"/>
</dbReference>
<reference evidence="10" key="1">
    <citation type="journal article" date="2015" name="Nature">
        <title>Complex archaea that bridge the gap between prokaryotes and eukaryotes.</title>
        <authorList>
            <person name="Spang A."/>
            <person name="Saw J.H."/>
            <person name="Jorgensen S.L."/>
            <person name="Zaremba-Niedzwiedzka K."/>
            <person name="Martijn J."/>
            <person name="Lind A.E."/>
            <person name="van Eijk R."/>
            <person name="Schleper C."/>
            <person name="Guy L."/>
            <person name="Ettema T.J."/>
        </authorList>
    </citation>
    <scope>NUCLEOTIDE SEQUENCE</scope>
</reference>
<dbReference type="PANTHER" id="PTHR10683">
    <property type="entry name" value="TRANSALDOLASE"/>
    <property type="match status" value="1"/>
</dbReference>
<keyword evidence="8" id="KW-0704">Schiff base</keyword>
<dbReference type="NCBIfam" id="TIGR00875">
    <property type="entry name" value="fsa_talC_mipB"/>
    <property type="match status" value="1"/>
</dbReference>
<dbReference type="InterPro" id="IPR001585">
    <property type="entry name" value="TAL/FSA"/>
</dbReference>
<organism evidence="10">
    <name type="scientific">marine sediment metagenome</name>
    <dbReference type="NCBI Taxonomy" id="412755"/>
    <lineage>
        <taxon>unclassified sequences</taxon>
        <taxon>metagenomes</taxon>
        <taxon>ecological metagenomes</taxon>
    </lineage>
</organism>
<dbReference type="GO" id="GO:0004801">
    <property type="term" value="F:transaldolase activity"/>
    <property type="evidence" value="ECO:0007669"/>
    <property type="project" value="UniProtKB-EC"/>
</dbReference>
<dbReference type="HAMAP" id="MF_00494">
    <property type="entry name" value="Transaldolase_3b"/>
    <property type="match status" value="1"/>
</dbReference>
<evidence type="ECO:0000256" key="7">
    <source>
        <dbReference type="ARBA" id="ARBA00023126"/>
    </source>
</evidence>
<dbReference type="SUPFAM" id="SSF51569">
    <property type="entry name" value="Aldolase"/>
    <property type="match status" value="1"/>
</dbReference>
<evidence type="ECO:0000256" key="6">
    <source>
        <dbReference type="ARBA" id="ARBA00022679"/>
    </source>
</evidence>
<comment type="subcellular location">
    <subcellularLocation>
        <location evidence="1">Cytoplasm</location>
    </subcellularLocation>
</comment>
<dbReference type="Pfam" id="PF00923">
    <property type="entry name" value="TAL_FSA"/>
    <property type="match status" value="1"/>
</dbReference>
<evidence type="ECO:0000256" key="8">
    <source>
        <dbReference type="ARBA" id="ARBA00023270"/>
    </source>
</evidence>
<dbReference type="AlphaFoldDB" id="A0A0F9ICW1"/>
<accession>A0A0F9ICW1</accession>
<comment type="caution">
    <text evidence="10">The sequence shown here is derived from an EMBL/GenBank/DDBJ whole genome shotgun (WGS) entry which is preliminary data.</text>
</comment>
<dbReference type="PROSITE" id="PS00958">
    <property type="entry name" value="TRANSALDOLASE_2"/>
    <property type="match status" value="1"/>
</dbReference>
<comment type="catalytic activity">
    <reaction evidence="9">
        <text>D-sedoheptulose 7-phosphate + D-glyceraldehyde 3-phosphate = D-erythrose 4-phosphate + beta-D-fructose 6-phosphate</text>
        <dbReference type="Rhea" id="RHEA:17053"/>
        <dbReference type="ChEBI" id="CHEBI:16897"/>
        <dbReference type="ChEBI" id="CHEBI:57483"/>
        <dbReference type="ChEBI" id="CHEBI:57634"/>
        <dbReference type="ChEBI" id="CHEBI:59776"/>
        <dbReference type="EC" id="2.2.1.2"/>
    </reaction>
</comment>
<protein>
    <recommendedName>
        <fullName evidence="4">transaldolase</fullName>
        <ecNumber evidence="4">2.2.1.2</ecNumber>
    </recommendedName>
</protein>
<dbReference type="InterPro" id="IPR033919">
    <property type="entry name" value="TSA/FSA_arc/bac"/>
</dbReference>
<proteinExistence type="inferred from homology"/>
<dbReference type="InterPro" id="IPR022999">
    <property type="entry name" value="Transaldolase_3B"/>
</dbReference>
<evidence type="ECO:0000256" key="2">
    <source>
        <dbReference type="ARBA" id="ARBA00004857"/>
    </source>
</evidence>
<keyword evidence="7" id="KW-0570">Pentose shunt</keyword>
<dbReference type="Gene3D" id="3.20.20.70">
    <property type="entry name" value="Aldolase class I"/>
    <property type="match status" value="1"/>
</dbReference>
<evidence type="ECO:0000256" key="5">
    <source>
        <dbReference type="ARBA" id="ARBA00022490"/>
    </source>
</evidence>
<dbReference type="PROSITE" id="PS01054">
    <property type="entry name" value="TRANSALDOLASE_1"/>
    <property type="match status" value="1"/>
</dbReference>
<dbReference type="GO" id="GO:0016832">
    <property type="term" value="F:aldehyde-lyase activity"/>
    <property type="evidence" value="ECO:0007669"/>
    <property type="project" value="InterPro"/>
</dbReference>
<dbReference type="FunFam" id="3.20.20.70:FF:000018">
    <property type="entry name" value="Probable transaldolase"/>
    <property type="match status" value="1"/>
</dbReference>
<dbReference type="EMBL" id="LAZR01019676">
    <property type="protein sequence ID" value="KKL91660.1"/>
    <property type="molecule type" value="Genomic_DNA"/>
</dbReference>
<keyword evidence="5" id="KW-0963">Cytoplasm</keyword>
<comment type="pathway">
    <text evidence="2">Carbohydrate degradation; pentose phosphate pathway; D-glyceraldehyde 3-phosphate and beta-D-fructose 6-phosphate from D-ribose 5-phosphate and D-xylulose 5-phosphate (non-oxidative stage): step 2/3.</text>
</comment>
<keyword evidence="6" id="KW-0808">Transferase</keyword>
<dbReference type="InterPro" id="IPR013785">
    <property type="entry name" value="Aldolase_TIM"/>
</dbReference>
<evidence type="ECO:0000256" key="3">
    <source>
        <dbReference type="ARBA" id="ARBA00005740"/>
    </source>
</evidence>
<dbReference type="UniPathway" id="UPA00115">
    <property type="reaction ID" value="UER00414"/>
</dbReference>
<dbReference type="CDD" id="cd00956">
    <property type="entry name" value="Transaldolase_FSA"/>
    <property type="match status" value="1"/>
</dbReference>
<evidence type="ECO:0000256" key="4">
    <source>
        <dbReference type="ARBA" id="ARBA00013151"/>
    </source>
</evidence>
<evidence type="ECO:0000256" key="9">
    <source>
        <dbReference type="ARBA" id="ARBA00048810"/>
    </source>
</evidence>
<dbReference type="GO" id="GO:0005975">
    <property type="term" value="P:carbohydrate metabolic process"/>
    <property type="evidence" value="ECO:0007669"/>
    <property type="project" value="InterPro"/>
</dbReference>
<dbReference type="GO" id="GO:0005737">
    <property type="term" value="C:cytoplasm"/>
    <property type="evidence" value="ECO:0007669"/>
    <property type="project" value="UniProtKB-SubCell"/>
</dbReference>
<dbReference type="InterPro" id="IPR004731">
    <property type="entry name" value="Transaldolase_3B/F6P_aldolase"/>
</dbReference>
<name>A0A0F9ICW1_9ZZZZ</name>
<comment type="similarity">
    <text evidence="3">Belongs to the transaldolase family. Type 3B subfamily.</text>
</comment>
<dbReference type="PANTHER" id="PTHR10683:SF40">
    <property type="entry name" value="FRUCTOSE-6-PHOSPHATE ALDOLASE 1-RELATED"/>
    <property type="match status" value="1"/>
</dbReference>
<gene>
    <name evidence="10" type="ORF">LCGC14_1892480</name>
</gene>